<dbReference type="OrthoDB" id="6283463at2759"/>
<reference evidence="6" key="1">
    <citation type="submission" date="2020-07" db="EMBL/GenBank/DDBJ databases">
        <title>Multicomponent nature underlies the extraordinary mechanical properties of spider dragline silk.</title>
        <authorList>
            <person name="Kono N."/>
            <person name="Nakamura H."/>
            <person name="Mori M."/>
            <person name="Yoshida Y."/>
            <person name="Ohtoshi R."/>
            <person name="Malay A.D."/>
            <person name="Moran D.A.P."/>
            <person name="Tomita M."/>
            <person name="Numata K."/>
            <person name="Arakawa K."/>
        </authorList>
    </citation>
    <scope>NUCLEOTIDE SEQUENCE</scope>
</reference>
<sequence length="951" mass="101088">MSYEKMELSPKVDIDLNESTLSFISSLTCKDDDSVLLPEAMNSESCTQIDANDLLKSGLIDTSQDLFNLNFDKTGLTSEQTEGIINTLATIEAATSSADLSINDINNVTTFTNLDPVSTLDSVSNLDVVTSLDSVTSLDNITNLDSVTSLDSVASLDSVSSLNNVISLNNVVQSSNIVQSPFITSASPIKTIELPSTKSNVVNTNKPGATQLLIFQKPNNMSTMVFGTKSVPAVSASNVAIVQTSTGVSAGTKYLTLPTLNTSSNLISTVTPSASGKTNDVKILLSQVPTSTPTFVTAKPVSVSATTTSSSLQAPLKRAVTPSSSGQMVTKVIITNNATSNPSLITPVPVSTVSTSSIQSGQPQSILFTSPNKTFTLSRNNVFNLNNSHQILRPILGTPAKQYVLSPVRAYQKPVGFPATTYSKSPRRIAPATNSTASNVNTAPKLATIMCPSTVTTLSTAKTSVSQSPTKVILKPVSQTLLKPLISSTSTTSSTVASVSGSSITTTVQQSVQPSSSGTTQPVQVPGSKFHYVRLVSAPTTSTTTTTGRKETTVLPVCSTTPLATSVIAVTTASVTSSVSQIRPTVPIAPAKLVTTKQVAPKFLIPAVSGSQIRGTTSVTSTQLGQLPAGTFIPVGGNSSSYVMVPAQYVTQLQQPTTTPGTGTQVLNILPAPTTPNSSTLGSQSAFISLSSNPPNNFRPSSAPATHPPAHHSPRRTPVDIDNRQRKPCNCTKSQCLKLYCDCFANGEFCNNCNCNNCYNNLTHEEERQKAIKACLDRNPLAFHPKIGKSREGDQERRHTKGCNCKRSYCLKNYCECYEAKILCTSICKCVGCKNFEDSSERKTLMHLADAAEVRVQQQAAAKTNFSSDIFDFPTKPPVMSRSGERLPFAFVTDGVLEATCLCLLAHASDAEKSHSSEEEIERLVLQEFGRCLKRIIDCANKTKVSKMDVS</sequence>
<evidence type="ECO:0000256" key="3">
    <source>
        <dbReference type="ARBA" id="ARBA00023242"/>
    </source>
</evidence>
<keyword evidence="3" id="KW-0539">Nucleus</keyword>
<feature type="compositionally biased region" description="Polar residues" evidence="4">
    <location>
        <begin position="675"/>
        <end position="688"/>
    </location>
</feature>
<evidence type="ECO:0000313" key="7">
    <source>
        <dbReference type="Proteomes" id="UP000887116"/>
    </source>
</evidence>
<dbReference type="Proteomes" id="UP000887116">
    <property type="component" value="Unassembled WGS sequence"/>
</dbReference>
<dbReference type="AlphaFoldDB" id="A0A8X6KY16"/>
<accession>A0A8X6KY16</accession>
<evidence type="ECO:0000256" key="2">
    <source>
        <dbReference type="ARBA" id="ARBA00007267"/>
    </source>
</evidence>
<gene>
    <name evidence="6" type="primary">lin54</name>
    <name evidence="6" type="ORF">TNCT_192631</name>
</gene>
<dbReference type="PANTHER" id="PTHR12446:SF34">
    <property type="entry name" value="PROTEIN LIN-54 HOMOLOG"/>
    <property type="match status" value="1"/>
</dbReference>
<dbReference type="Pfam" id="PF03638">
    <property type="entry name" value="TCR"/>
    <property type="match status" value="2"/>
</dbReference>
<proteinExistence type="inferred from homology"/>
<dbReference type="GO" id="GO:0006355">
    <property type="term" value="P:regulation of DNA-templated transcription"/>
    <property type="evidence" value="ECO:0007669"/>
    <property type="project" value="TreeGrafter"/>
</dbReference>
<feature type="compositionally biased region" description="Low complexity" evidence="4">
    <location>
        <begin position="689"/>
        <end position="705"/>
    </location>
</feature>
<keyword evidence="7" id="KW-1185">Reference proteome</keyword>
<comment type="similarity">
    <text evidence="2">Belongs to the lin-54 family.</text>
</comment>
<feature type="domain" description="CRC" evidence="5">
    <location>
        <begin position="725"/>
        <end position="838"/>
    </location>
</feature>
<evidence type="ECO:0000256" key="1">
    <source>
        <dbReference type="ARBA" id="ARBA00004123"/>
    </source>
</evidence>
<dbReference type="PROSITE" id="PS51634">
    <property type="entry name" value="CRC"/>
    <property type="match status" value="1"/>
</dbReference>
<comment type="subcellular location">
    <subcellularLocation>
        <location evidence="1">Nucleus</location>
    </subcellularLocation>
</comment>
<name>A0A8X6KY16_TRICU</name>
<feature type="compositionally biased region" description="Low complexity" evidence="4">
    <location>
        <begin position="655"/>
        <end position="667"/>
    </location>
</feature>
<evidence type="ECO:0000313" key="6">
    <source>
        <dbReference type="EMBL" id="GFQ89449.1"/>
    </source>
</evidence>
<dbReference type="SMART" id="SM01114">
    <property type="entry name" value="CXC"/>
    <property type="match status" value="2"/>
</dbReference>
<dbReference type="InterPro" id="IPR028307">
    <property type="entry name" value="Lin-54_fam"/>
</dbReference>
<dbReference type="InterPro" id="IPR005172">
    <property type="entry name" value="CRC"/>
</dbReference>
<dbReference type="InterPro" id="IPR033467">
    <property type="entry name" value="Tesmin/TSO1-like_CXC"/>
</dbReference>
<evidence type="ECO:0000259" key="5">
    <source>
        <dbReference type="PROSITE" id="PS51634"/>
    </source>
</evidence>
<protein>
    <submittedName>
        <fullName evidence="6">Protein lin-54 homolog</fullName>
    </submittedName>
</protein>
<dbReference type="PANTHER" id="PTHR12446">
    <property type="entry name" value="TESMIN/TSO1-RELATED"/>
    <property type="match status" value="1"/>
</dbReference>
<comment type="caution">
    <text evidence="6">The sequence shown here is derived from an EMBL/GenBank/DDBJ whole genome shotgun (WGS) entry which is preliminary data.</text>
</comment>
<evidence type="ECO:0000256" key="4">
    <source>
        <dbReference type="SAM" id="MobiDB-lite"/>
    </source>
</evidence>
<organism evidence="6 7">
    <name type="scientific">Trichonephila clavata</name>
    <name type="common">Joro spider</name>
    <name type="synonym">Nephila clavata</name>
    <dbReference type="NCBI Taxonomy" id="2740835"/>
    <lineage>
        <taxon>Eukaryota</taxon>
        <taxon>Metazoa</taxon>
        <taxon>Ecdysozoa</taxon>
        <taxon>Arthropoda</taxon>
        <taxon>Chelicerata</taxon>
        <taxon>Arachnida</taxon>
        <taxon>Araneae</taxon>
        <taxon>Araneomorphae</taxon>
        <taxon>Entelegynae</taxon>
        <taxon>Araneoidea</taxon>
        <taxon>Nephilidae</taxon>
        <taxon>Trichonephila</taxon>
    </lineage>
</organism>
<dbReference type="EMBL" id="BMAO01033424">
    <property type="protein sequence ID" value="GFQ89449.1"/>
    <property type="molecule type" value="Genomic_DNA"/>
</dbReference>
<dbReference type="GO" id="GO:0005634">
    <property type="term" value="C:nucleus"/>
    <property type="evidence" value="ECO:0007669"/>
    <property type="project" value="UniProtKB-SubCell"/>
</dbReference>
<feature type="region of interest" description="Disordered" evidence="4">
    <location>
        <begin position="655"/>
        <end position="721"/>
    </location>
</feature>